<name>A0A5K3FTQ0_MESCO</name>
<feature type="compositionally biased region" description="Polar residues" evidence="1">
    <location>
        <begin position="267"/>
        <end position="277"/>
    </location>
</feature>
<feature type="region of interest" description="Disordered" evidence="1">
    <location>
        <begin position="261"/>
        <end position="288"/>
    </location>
</feature>
<feature type="region of interest" description="Disordered" evidence="1">
    <location>
        <begin position="1"/>
        <end position="69"/>
    </location>
</feature>
<feature type="region of interest" description="Disordered" evidence="1">
    <location>
        <begin position="201"/>
        <end position="227"/>
    </location>
</feature>
<feature type="compositionally biased region" description="Basic and acidic residues" evidence="1">
    <location>
        <begin position="37"/>
        <end position="47"/>
    </location>
</feature>
<feature type="compositionally biased region" description="Basic and acidic residues" evidence="1">
    <location>
        <begin position="377"/>
        <end position="390"/>
    </location>
</feature>
<feature type="compositionally biased region" description="Polar residues" evidence="1">
    <location>
        <begin position="26"/>
        <end position="36"/>
    </location>
</feature>
<proteinExistence type="predicted"/>
<evidence type="ECO:0000313" key="2">
    <source>
        <dbReference type="WBParaSite" id="MCU_011200-RA"/>
    </source>
</evidence>
<feature type="region of interest" description="Disordered" evidence="1">
    <location>
        <begin position="505"/>
        <end position="541"/>
    </location>
</feature>
<organism evidence="2">
    <name type="scientific">Mesocestoides corti</name>
    <name type="common">Flatworm</name>
    <dbReference type="NCBI Taxonomy" id="53468"/>
    <lineage>
        <taxon>Eukaryota</taxon>
        <taxon>Metazoa</taxon>
        <taxon>Spiralia</taxon>
        <taxon>Lophotrochozoa</taxon>
        <taxon>Platyhelminthes</taxon>
        <taxon>Cestoda</taxon>
        <taxon>Eucestoda</taxon>
        <taxon>Cyclophyllidea</taxon>
        <taxon>Mesocestoididae</taxon>
        <taxon>Mesocestoides</taxon>
    </lineage>
</organism>
<dbReference type="AlphaFoldDB" id="A0A5K3FTQ0"/>
<evidence type="ECO:0000256" key="1">
    <source>
        <dbReference type="SAM" id="MobiDB-lite"/>
    </source>
</evidence>
<dbReference type="WBParaSite" id="MCU_011200-RA">
    <property type="protein sequence ID" value="MCU_011200-RA"/>
    <property type="gene ID" value="MCU_011200"/>
</dbReference>
<reference evidence="2" key="1">
    <citation type="submission" date="2019-11" db="UniProtKB">
        <authorList>
            <consortium name="WormBaseParasite"/>
        </authorList>
    </citation>
    <scope>IDENTIFICATION</scope>
</reference>
<feature type="compositionally biased region" description="Low complexity" evidence="1">
    <location>
        <begin position="204"/>
        <end position="216"/>
    </location>
</feature>
<accession>A0A5K3FTQ0</accession>
<sequence>MEQRPQESVETTSPPTHDFEVKGKSDNTTLTPSSSLDRCRTDEKKMDLGGVAPTASGGKVGETEEGDSDLDEFLMESPTATGSSRRHHITSSLRFGSTHSGYSDSGIFETISSQGSTATHSLARSSTTASRRNRPVIRDMYSEYSLSSYRTSAREVQAREGGSMTSTTTINRHREVVGTSVVSTLDASINTDDLLLSNLPPAQSTPLSTSRTTVTTMQPVGGSYEGTRTIDCQTQTDDIKKAKSKRKYPAWLFSFKKHPGAHEPAPLSSSASFNQLNEPAHTPAASDQLCAAHTQDSSATVPAAADVILVKPTAITATGAAAVVPEEKPTTTNTTMEEIDRLEHSSDSSTDSLEASWYQPHRPKAKVQTKKTKRKKHDSDRLSVDQKGEAPRTQGNLTAEFDAATDTSAKEATTHQTRIDISLAYPTRPVKDDEAQPTEIQRESVQIAEESFEVPKYNIFLPGITRHSTNQEEKMVAETELQMPEATCQLNATCVEAKKPRVEGTVDVSMPKPQVDVNVSGGVKGELPSPKVAVEKDIELP</sequence>
<protein>
    <submittedName>
        <fullName evidence="2">ANK_REP_REGION domain-containing protein</fullName>
    </submittedName>
</protein>
<feature type="region of interest" description="Disordered" evidence="1">
    <location>
        <begin position="324"/>
        <end position="399"/>
    </location>
</feature>
<feature type="compositionally biased region" description="Basic residues" evidence="1">
    <location>
        <begin position="361"/>
        <end position="376"/>
    </location>
</feature>